<dbReference type="Proteomes" id="UP000694680">
    <property type="component" value="Unassembled WGS sequence"/>
</dbReference>
<evidence type="ECO:0000313" key="2">
    <source>
        <dbReference type="Proteomes" id="UP000694680"/>
    </source>
</evidence>
<sequence>MILNVGSPTVPPLLKITTPLLFVNKWGLNLVGIIYGCVRMDALSPGEPQGCAIFEKQEEIKPSVSRMDTKIINRGENKPSICHFKACEQTLAVTLKR</sequence>
<dbReference type="AlphaFoldDB" id="A0A8C5DQC0"/>
<accession>A0A8C5DQC0</accession>
<dbReference type="Ensembl" id="ENSGWIT00000010484.1">
    <property type="protein sequence ID" value="ENSGWIP00000009400.1"/>
    <property type="gene ID" value="ENSGWIG00000005602.1"/>
</dbReference>
<organism evidence="1 2">
    <name type="scientific">Gouania willdenowi</name>
    <name type="common">Blunt-snouted clingfish</name>
    <name type="synonym">Lepadogaster willdenowi</name>
    <dbReference type="NCBI Taxonomy" id="441366"/>
    <lineage>
        <taxon>Eukaryota</taxon>
        <taxon>Metazoa</taxon>
        <taxon>Chordata</taxon>
        <taxon>Craniata</taxon>
        <taxon>Vertebrata</taxon>
        <taxon>Euteleostomi</taxon>
        <taxon>Actinopterygii</taxon>
        <taxon>Neopterygii</taxon>
        <taxon>Teleostei</taxon>
        <taxon>Neoteleostei</taxon>
        <taxon>Acanthomorphata</taxon>
        <taxon>Ovalentaria</taxon>
        <taxon>Blenniimorphae</taxon>
        <taxon>Blenniiformes</taxon>
        <taxon>Gobiesocoidei</taxon>
        <taxon>Gobiesocidae</taxon>
        <taxon>Gobiesocinae</taxon>
        <taxon>Gouania</taxon>
    </lineage>
</organism>
<reference evidence="1" key="1">
    <citation type="submission" date="2025-05" db="UniProtKB">
        <authorList>
            <consortium name="Ensembl"/>
        </authorList>
    </citation>
    <scope>IDENTIFICATION</scope>
</reference>
<keyword evidence="2" id="KW-1185">Reference proteome</keyword>
<evidence type="ECO:0000313" key="1">
    <source>
        <dbReference type="Ensembl" id="ENSGWIP00000009400.1"/>
    </source>
</evidence>
<proteinExistence type="predicted"/>
<name>A0A8C5DQC0_GOUWI</name>
<protein>
    <submittedName>
        <fullName evidence="1">Uncharacterized protein</fullName>
    </submittedName>
</protein>
<dbReference type="Ensembl" id="ENSGWIT00000010520.1">
    <property type="protein sequence ID" value="ENSGWIP00000009427.1"/>
    <property type="gene ID" value="ENSGWIG00000005631.1"/>
</dbReference>